<keyword evidence="1" id="KW-0472">Membrane</keyword>
<evidence type="ECO:0000313" key="2">
    <source>
        <dbReference type="EMBL" id="TSC93815.1"/>
    </source>
</evidence>
<feature type="transmembrane region" description="Helical" evidence="1">
    <location>
        <begin position="12"/>
        <end position="35"/>
    </location>
</feature>
<evidence type="ECO:0000313" key="3">
    <source>
        <dbReference type="Proteomes" id="UP000315589"/>
    </source>
</evidence>
<name>A0A554LLS1_9BACT</name>
<dbReference type="InterPro" id="IPR044020">
    <property type="entry name" value="DUF5676"/>
</dbReference>
<reference evidence="2 3" key="1">
    <citation type="submission" date="2017-07" db="EMBL/GenBank/DDBJ databases">
        <title>Mechanisms for carbon and nitrogen cycling indicate functional differentiation within the Candidate Phyla Radiation.</title>
        <authorList>
            <person name="Danczak R.E."/>
            <person name="Johnston M.D."/>
            <person name="Kenah C."/>
            <person name="Slattery M."/>
            <person name="Wrighton K.C."/>
            <person name="Wilkins M.J."/>
        </authorList>
    </citation>
    <scope>NUCLEOTIDE SEQUENCE [LARGE SCALE GENOMIC DNA]</scope>
    <source>
        <strain evidence="2">Licking1014_85</strain>
    </source>
</reference>
<dbReference type="EMBL" id="VMGI01000009">
    <property type="protein sequence ID" value="TSC93815.1"/>
    <property type="molecule type" value="Genomic_DNA"/>
</dbReference>
<sequence length="85" mass="9201">MDLKKTPLAIAVFFSVISLICGLAVWIIPGAALSVASSWMHGIDVSTIWNPNVDIVSLVYGIISAFIASYIGAWIFVKIYKTIAK</sequence>
<organism evidence="2 3">
    <name type="scientific">Candidatus Berkelbacteria bacterium Licking1014_85</name>
    <dbReference type="NCBI Taxonomy" id="2017148"/>
    <lineage>
        <taxon>Bacteria</taxon>
        <taxon>Candidatus Berkelbacteria</taxon>
    </lineage>
</organism>
<proteinExistence type="predicted"/>
<dbReference type="Pfam" id="PF18926">
    <property type="entry name" value="DUF5676"/>
    <property type="match status" value="1"/>
</dbReference>
<evidence type="ECO:0000256" key="1">
    <source>
        <dbReference type="SAM" id="Phobius"/>
    </source>
</evidence>
<accession>A0A554LLS1</accession>
<keyword evidence="1" id="KW-0812">Transmembrane</keyword>
<protein>
    <submittedName>
        <fullName evidence="2">Uncharacterized protein</fullName>
    </submittedName>
</protein>
<dbReference type="AlphaFoldDB" id="A0A554LLS1"/>
<comment type="caution">
    <text evidence="2">The sequence shown here is derived from an EMBL/GenBank/DDBJ whole genome shotgun (WGS) entry which is preliminary data.</text>
</comment>
<gene>
    <name evidence="2" type="ORF">CEN91_111</name>
</gene>
<keyword evidence="1" id="KW-1133">Transmembrane helix</keyword>
<dbReference type="Proteomes" id="UP000315589">
    <property type="component" value="Unassembled WGS sequence"/>
</dbReference>
<feature type="transmembrane region" description="Helical" evidence="1">
    <location>
        <begin position="55"/>
        <end position="77"/>
    </location>
</feature>